<name>A0A9D2MMK5_9FIRM</name>
<evidence type="ECO:0000313" key="1">
    <source>
        <dbReference type="EMBL" id="HJB80476.1"/>
    </source>
</evidence>
<reference evidence="1" key="1">
    <citation type="journal article" date="2021" name="PeerJ">
        <title>Extensive microbial diversity within the chicken gut microbiome revealed by metagenomics and culture.</title>
        <authorList>
            <person name="Gilroy R."/>
            <person name="Ravi A."/>
            <person name="Getino M."/>
            <person name="Pursley I."/>
            <person name="Horton D.L."/>
            <person name="Alikhan N.F."/>
            <person name="Baker D."/>
            <person name="Gharbi K."/>
            <person name="Hall N."/>
            <person name="Watson M."/>
            <person name="Adriaenssens E.M."/>
            <person name="Foster-Nyarko E."/>
            <person name="Jarju S."/>
            <person name="Secka A."/>
            <person name="Antonio M."/>
            <person name="Oren A."/>
            <person name="Chaudhuri R.R."/>
            <person name="La Ragione R."/>
            <person name="Hildebrand F."/>
            <person name="Pallen M.J."/>
        </authorList>
    </citation>
    <scope>NUCLEOTIDE SEQUENCE</scope>
    <source>
        <strain evidence="1">CHK192-8294</strain>
    </source>
</reference>
<sequence>MSEQEREKQGVREDEVSKWKIGQHKELDWRQLLQEQIAAGLVAEEPFRCPTCGLMRRNRICPVCGSIMDLKTMTETVHGDESAK</sequence>
<accession>A0A9D2MMK5</accession>
<dbReference type="Proteomes" id="UP000823921">
    <property type="component" value="Unassembled WGS sequence"/>
</dbReference>
<evidence type="ECO:0000313" key="2">
    <source>
        <dbReference type="Proteomes" id="UP000823921"/>
    </source>
</evidence>
<protein>
    <submittedName>
        <fullName evidence="1">Uncharacterized protein</fullName>
    </submittedName>
</protein>
<comment type="caution">
    <text evidence="1">The sequence shown here is derived from an EMBL/GenBank/DDBJ whole genome shotgun (WGS) entry which is preliminary data.</text>
</comment>
<dbReference type="AlphaFoldDB" id="A0A9D2MMK5"/>
<reference evidence="1" key="2">
    <citation type="submission" date="2021-04" db="EMBL/GenBank/DDBJ databases">
        <authorList>
            <person name="Gilroy R."/>
        </authorList>
    </citation>
    <scope>NUCLEOTIDE SEQUENCE</scope>
    <source>
        <strain evidence="1">CHK192-8294</strain>
    </source>
</reference>
<proteinExistence type="predicted"/>
<dbReference type="EMBL" id="DWXO01000056">
    <property type="protein sequence ID" value="HJB80476.1"/>
    <property type="molecule type" value="Genomic_DNA"/>
</dbReference>
<organism evidence="1 2">
    <name type="scientific">Candidatus Flavonifractor intestinigallinarum</name>
    <dbReference type="NCBI Taxonomy" id="2838586"/>
    <lineage>
        <taxon>Bacteria</taxon>
        <taxon>Bacillati</taxon>
        <taxon>Bacillota</taxon>
        <taxon>Clostridia</taxon>
        <taxon>Eubacteriales</taxon>
        <taxon>Oscillospiraceae</taxon>
        <taxon>Flavonifractor</taxon>
    </lineage>
</organism>
<gene>
    <name evidence="1" type="ORF">H9712_05785</name>
</gene>